<evidence type="ECO:0000313" key="1">
    <source>
        <dbReference type="EMBL" id="MFD0983850.1"/>
    </source>
</evidence>
<dbReference type="Proteomes" id="UP001597051">
    <property type="component" value="Unassembled WGS sequence"/>
</dbReference>
<sequence length="200" mass="23252">MKTNVPNQFINHLNTYKLFEKPFISVMKRLILLLIALFFNVTISGQTRKIDEDAPKIMEVKTYISALKNKNSSARKSKPEKTNLEKLLYDNQPSIYFNSSEVKTIGENPKSFFVEFQNLNRLNNSNLLKNNIEIVTIKINNLNELNSTIDLSVFSSFKKLKYVHIYSSVIITESILSKMIRNYDEKYTVFYTIENGDKSQ</sequence>
<organism evidence="1 2">
    <name type="scientific">Flavobacterium myungsuense</name>
    <dbReference type="NCBI Taxonomy" id="651823"/>
    <lineage>
        <taxon>Bacteria</taxon>
        <taxon>Pseudomonadati</taxon>
        <taxon>Bacteroidota</taxon>
        <taxon>Flavobacteriia</taxon>
        <taxon>Flavobacteriales</taxon>
        <taxon>Flavobacteriaceae</taxon>
        <taxon>Flavobacterium</taxon>
    </lineage>
</organism>
<protein>
    <submittedName>
        <fullName evidence="1">Uncharacterized protein</fullName>
    </submittedName>
</protein>
<evidence type="ECO:0000313" key="2">
    <source>
        <dbReference type="Proteomes" id="UP001597051"/>
    </source>
</evidence>
<name>A0ABW3J071_9FLAO</name>
<comment type="caution">
    <text evidence="1">The sequence shown here is derived from an EMBL/GenBank/DDBJ whole genome shotgun (WGS) entry which is preliminary data.</text>
</comment>
<dbReference type="RefSeq" id="WP_379758458.1">
    <property type="nucleotide sequence ID" value="NZ_JBHSYB010000063.1"/>
</dbReference>
<reference evidence="2" key="1">
    <citation type="journal article" date="2019" name="Int. J. Syst. Evol. Microbiol.">
        <title>The Global Catalogue of Microorganisms (GCM) 10K type strain sequencing project: providing services to taxonomists for standard genome sequencing and annotation.</title>
        <authorList>
            <consortium name="The Broad Institute Genomics Platform"/>
            <consortium name="The Broad Institute Genome Sequencing Center for Infectious Disease"/>
            <person name="Wu L."/>
            <person name="Ma J."/>
        </authorList>
    </citation>
    <scope>NUCLEOTIDE SEQUENCE [LARGE SCALE GENOMIC DNA]</scope>
    <source>
        <strain evidence="2">CECT 7649</strain>
    </source>
</reference>
<keyword evidence="2" id="KW-1185">Reference proteome</keyword>
<gene>
    <name evidence="1" type="ORF">ACFQ0S_05100</name>
</gene>
<accession>A0ABW3J071</accession>
<proteinExistence type="predicted"/>
<dbReference type="EMBL" id="JBHTIZ010000012">
    <property type="protein sequence ID" value="MFD0983850.1"/>
    <property type="molecule type" value="Genomic_DNA"/>
</dbReference>